<evidence type="ECO:0000313" key="1">
    <source>
        <dbReference type="EMBL" id="KIZ34506.1"/>
    </source>
</evidence>
<dbReference type="AlphaFoldDB" id="A0A0D7E1W7"/>
<dbReference type="PATRIC" id="fig|316.110.peg.1439"/>
<dbReference type="Proteomes" id="UP000032439">
    <property type="component" value="Unassembled WGS sequence"/>
</dbReference>
<reference evidence="1 2" key="1">
    <citation type="submission" date="2014-11" db="EMBL/GenBank/DDBJ databases">
        <title>Genomics and ecophysiology of heterotrophic nitrogen fixing bacteria isolated from estuarine surface water.</title>
        <authorList>
            <person name="Bentzon-Tilia M."/>
            <person name="Severin I."/>
            <person name="Hansen L.H."/>
            <person name="Riemann L."/>
        </authorList>
    </citation>
    <scope>NUCLEOTIDE SEQUENCE [LARGE SCALE GENOMIC DNA]</scope>
    <source>
        <strain evidence="1 2">BAL361</strain>
    </source>
</reference>
<sequence length="81" mass="9135">MRCAPVPLEIPLHLVKQARLYAAGRGPSDLEAVLHVLNDYPRLFAELRELRRRVTQMDDEGAALDARLEALQEACRAILDL</sequence>
<name>A0A0D7E1W7_STUST</name>
<evidence type="ECO:0000313" key="2">
    <source>
        <dbReference type="Proteomes" id="UP000032439"/>
    </source>
</evidence>
<proteinExistence type="predicted"/>
<protein>
    <submittedName>
        <fullName evidence="1">Uncharacterized protein</fullName>
    </submittedName>
</protein>
<accession>A0A0D7E1W7</accession>
<organism evidence="1 2">
    <name type="scientific">Stutzerimonas stutzeri</name>
    <name type="common">Pseudomonas stutzeri</name>
    <dbReference type="NCBI Taxonomy" id="316"/>
    <lineage>
        <taxon>Bacteria</taxon>
        <taxon>Pseudomonadati</taxon>
        <taxon>Pseudomonadota</taxon>
        <taxon>Gammaproteobacteria</taxon>
        <taxon>Pseudomonadales</taxon>
        <taxon>Pseudomonadaceae</taxon>
        <taxon>Stutzerimonas</taxon>
    </lineage>
</organism>
<dbReference type="EMBL" id="JXXD01000166">
    <property type="protein sequence ID" value="KIZ34506.1"/>
    <property type="molecule type" value="Genomic_DNA"/>
</dbReference>
<comment type="caution">
    <text evidence="1">The sequence shown here is derived from an EMBL/GenBank/DDBJ whole genome shotgun (WGS) entry which is preliminary data.</text>
</comment>
<gene>
    <name evidence="1" type="ORF">LO50_17110</name>
</gene>